<proteinExistence type="predicted"/>
<dbReference type="Proteomes" id="UP000717585">
    <property type="component" value="Unassembled WGS sequence"/>
</dbReference>
<dbReference type="AlphaFoldDB" id="A0A8J6E293"/>
<evidence type="ECO:0000313" key="1">
    <source>
        <dbReference type="EMBL" id="KAG9394046.1"/>
    </source>
</evidence>
<keyword evidence="2" id="KW-1185">Reference proteome</keyword>
<organism evidence="1 2">
    <name type="scientific">Carpediemonas membranifera</name>
    <dbReference type="NCBI Taxonomy" id="201153"/>
    <lineage>
        <taxon>Eukaryota</taxon>
        <taxon>Metamonada</taxon>
        <taxon>Carpediemonas-like organisms</taxon>
        <taxon>Carpediemonas</taxon>
    </lineage>
</organism>
<name>A0A8J6E293_9EUKA</name>
<protein>
    <submittedName>
        <fullName evidence="1">Tubulin polyglutamylase complex subunit 1-like isoform X2</fullName>
    </submittedName>
</protein>
<sequence length="240" mass="26164">MPSSVVSAESRDDSESGLTTSALLTNALDCVLLNRPENPIEFLHQYFDNVAAPPSAVQCCVNLCNRVRPNRRPFQYNVFQAYKSINTSNGAEFNRVIVALTASLPRSALVAEVLYVPTTKAVSFDLFNLTVNAIHFISELDARMSFLHSTFDNGSGLISRKITDKCQEMITGIMSTDQASLPSTGVFQDIIDACLGTGRHAMVETEGKGHITVQQDVEVTLDEFRWGAVQIVLAAMNGNG</sequence>
<gene>
    <name evidence="1" type="ORF">J8273_4409</name>
</gene>
<dbReference type="OrthoDB" id="64214at2759"/>
<accession>A0A8J6E293</accession>
<evidence type="ECO:0000313" key="2">
    <source>
        <dbReference type="Proteomes" id="UP000717585"/>
    </source>
</evidence>
<dbReference type="SUPFAM" id="SSF47391">
    <property type="entry name" value="Dimerization-anchoring domain of cAMP-dependent PK regulatory subunit"/>
    <property type="match status" value="1"/>
</dbReference>
<dbReference type="EMBL" id="JAHDYR010000017">
    <property type="protein sequence ID" value="KAG9394046.1"/>
    <property type="molecule type" value="Genomic_DNA"/>
</dbReference>
<comment type="caution">
    <text evidence="1">The sequence shown here is derived from an EMBL/GenBank/DDBJ whole genome shotgun (WGS) entry which is preliminary data.</text>
</comment>
<dbReference type="Gene3D" id="1.20.890.10">
    <property type="entry name" value="cAMP-dependent protein kinase regulatory subunit, dimerization-anchoring domain"/>
    <property type="match status" value="1"/>
</dbReference>
<reference evidence="1" key="1">
    <citation type="submission" date="2021-05" db="EMBL/GenBank/DDBJ databases">
        <title>A free-living protist that lacks canonical eukaryotic 1 DNA replication and segregation systems.</title>
        <authorList>
            <person name="Salas-Leiva D.E."/>
            <person name="Tromer E.C."/>
            <person name="Curtis B.A."/>
            <person name="Jerlstrom-Hultqvist J."/>
            <person name="Kolisko M."/>
            <person name="Yi Z."/>
            <person name="Salas-Leiva J.S."/>
            <person name="Gallot-Lavallee L."/>
            <person name="Kops G.J.P.L."/>
            <person name="Archibald J.M."/>
            <person name="Simpson A.G.B."/>
            <person name="Roger A.J."/>
        </authorList>
    </citation>
    <scope>NUCLEOTIDE SEQUENCE</scope>
    <source>
        <strain evidence="1">BICM</strain>
    </source>
</reference>